<evidence type="ECO:0000313" key="3">
    <source>
        <dbReference type="Proteomes" id="UP000041254"/>
    </source>
</evidence>
<evidence type="ECO:0000256" key="1">
    <source>
        <dbReference type="SAM" id="MobiDB-lite"/>
    </source>
</evidence>
<dbReference type="VEuPathDB" id="CryptoDB:Vbra_13110"/>
<sequence>MYANASWLAMPTSGLPTDAECGRVTASAFFETLLLLKDQRRQSEALAHELSVSKSECHRHQVSESHLREQFSRLQRERQTDNESNIHTLLHRISRHRDHQDAMLEAIERIAHEVLVPAITTGWLVDPNDTAQLLLRCLSTLRPLDSRIEDVYQSIAECTTWAASPKVEESGTQTETPVSPPPPSSPPPLPSPPPVSPPVAAAAAAAAAAPVERILQIVKDASLLLPTPAPSLPPPQVTSMPPPPLQKTDAQREKAVQGKRRLVKKIDIKTAVGRGKESATPTVTPPPKAAAAVAPPPAAEQAPAPVALPDSVPSLAKARPAPSAHDRAAAVSSFVTVISTEEADVPPRAEEKERDPSGPPDATDELRRAIEEDERGELPDSEYMGDEQEPRSDIIQAAEEAASEARSSSVSAEEGIPRPKFTVALKAFTLTSWAPLDRVEVPFRVSVVVCREGEPPDFLRKHKPRRTRRSRVVHLVESMPVSIDLRDTVSLRSMQKGKNPAFFLALFAEGEDSSIEPVYIGSTGFMPLEDETGDMRHEAAHQAM</sequence>
<feature type="compositionally biased region" description="Basic and acidic residues" evidence="1">
    <location>
        <begin position="345"/>
        <end position="356"/>
    </location>
</feature>
<name>A0A0G4ES86_VITBC</name>
<dbReference type="AlphaFoldDB" id="A0A0G4ES86"/>
<feature type="region of interest" description="Disordered" evidence="1">
    <location>
        <begin position="226"/>
        <end position="365"/>
    </location>
</feature>
<dbReference type="Proteomes" id="UP000041254">
    <property type="component" value="Unassembled WGS sequence"/>
</dbReference>
<gene>
    <name evidence="2" type="ORF">Vbra_13110</name>
</gene>
<feature type="compositionally biased region" description="Low complexity" evidence="1">
    <location>
        <begin position="299"/>
        <end position="309"/>
    </location>
</feature>
<dbReference type="InParanoid" id="A0A0G4ES86"/>
<feature type="region of interest" description="Disordered" evidence="1">
    <location>
        <begin position="164"/>
        <end position="198"/>
    </location>
</feature>
<evidence type="ECO:0000313" key="2">
    <source>
        <dbReference type="EMBL" id="CEM01480.1"/>
    </source>
</evidence>
<organism evidence="2 3">
    <name type="scientific">Vitrella brassicaformis (strain CCMP3155)</name>
    <dbReference type="NCBI Taxonomy" id="1169540"/>
    <lineage>
        <taxon>Eukaryota</taxon>
        <taxon>Sar</taxon>
        <taxon>Alveolata</taxon>
        <taxon>Colpodellida</taxon>
        <taxon>Vitrellaceae</taxon>
        <taxon>Vitrella</taxon>
    </lineage>
</organism>
<reference evidence="2 3" key="1">
    <citation type="submission" date="2014-11" db="EMBL/GenBank/DDBJ databases">
        <authorList>
            <person name="Zhu J."/>
            <person name="Qi W."/>
            <person name="Song R."/>
        </authorList>
    </citation>
    <scope>NUCLEOTIDE SEQUENCE [LARGE SCALE GENOMIC DNA]</scope>
</reference>
<accession>A0A0G4ES86</accession>
<keyword evidence="3" id="KW-1185">Reference proteome</keyword>
<dbReference type="EMBL" id="CDMY01000305">
    <property type="protein sequence ID" value="CEM01480.1"/>
    <property type="molecule type" value="Genomic_DNA"/>
</dbReference>
<protein>
    <submittedName>
        <fullName evidence="2">Uncharacterized protein</fullName>
    </submittedName>
</protein>
<feature type="compositionally biased region" description="Pro residues" evidence="1">
    <location>
        <begin position="178"/>
        <end position="197"/>
    </location>
</feature>
<feature type="compositionally biased region" description="Pro residues" evidence="1">
    <location>
        <begin position="227"/>
        <end position="245"/>
    </location>
</feature>
<feature type="compositionally biased region" description="Pro residues" evidence="1">
    <location>
        <begin position="283"/>
        <end position="298"/>
    </location>
</feature>
<proteinExistence type="predicted"/>